<dbReference type="PANTHER" id="PTHR31389">
    <property type="entry name" value="LD39211P"/>
    <property type="match status" value="1"/>
</dbReference>
<dbReference type="OMA" id="MANIDFH"/>
<dbReference type="Pfam" id="PF07801">
    <property type="entry name" value="DUF1647"/>
    <property type="match status" value="1"/>
</dbReference>
<dbReference type="FunCoup" id="R7TH59">
    <property type="interactions" value="93"/>
</dbReference>
<dbReference type="HOGENOM" id="CLU_039554_0_0_1"/>
<keyword evidence="1" id="KW-0812">Transmembrane</keyword>
<evidence type="ECO:0000313" key="4">
    <source>
        <dbReference type="Proteomes" id="UP000014760"/>
    </source>
</evidence>
<dbReference type="AlphaFoldDB" id="R7TH59"/>
<dbReference type="EMBL" id="KB309854">
    <property type="protein sequence ID" value="ELT93143.1"/>
    <property type="molecule type" value="Genomic_DNA"/>
</dbReference>
<reference evidence="4" key="1">
    <citation type="submission" date="2012-12" db="EMBL/GenBank/DDBJ databases">
        <authorList>
            <person name="Hellsten U."/>
            <person name="Grimwood J."/>
            <person name="Chapman J.A."/>
            <person name="Shapiro H."/>
            <person name="Aerts A."/>
            <person name="Otillar R.P."/>
            <person name="Terry A.Y."/>
            <person name="Boore J.L."/>
            <person name="Simakov O."/>
            <person name="Marletaz F."/>
            <person name="Cho S.-J."/>
            <person name="Edsinger-Gonzales E."/>
            <person name="Havlak P."/>
            <person name="Kuo D.-H."/>
            <person name="Larsson T."/>
            <person name="Lv J."/>
            <person name="Arendt D."/>
            <person name="Savage R."/>
            <person name="Osoegawa K."/>
            <person name="de Jong P."/>
            <person name="Lindberg D.R."/>
            <person name="Seaver E.C."/>
            <person name="Weisblat D.A."/>
            <person name="Putnam N.H."/>
            <person name="Grigoriev I.V."/>
            <person name="Rokhsar D.S."/>
        </authorList>
    </citation>
    <scope>NUCLEOTIDE SEQUENCE</scope>
    <source>
        <strain evidence="4">I ESC-2004</strain>
    </source>
</reference>
<protein>
    <submittedName>
        <fullName evidence="2 3">Uncharacterized protein</fullName>
    </submittedName>
</protein>
<name>R7TH59_CAPTE</name>
<accession>R7TH59</accession>
<proteinExistence type="predicted"/>
<evidence type="ECO:0000256" key="1">
    <source>
        <dbReference type="SAM" id="Phobius"/>
    </source>
</evidence>
<evidence type="ECO:0000313" key="3">
    <source>
        <dbReference type="EnsemblMetazoa" id="CapteP214014"/>
    </source>
</evidence>
<dbReference type="PANTHER" id="PTHR31389:SF4">
    <property type="entry name" value="LD39211P"/>
    <property type="match status" value="1"/>
</dbReference>
<dbReference type="OrthoDB" id="5954868at2759"/>
<keyword evidence="4" id="KW-1185">Reference proteome</keyword>
<keyword evidence="1" id="KW-1133">Transmembrane helix</keyword>
<keyword evidence="1" id="KW-0472">Membrane</keyword>
<dbReference type="EnsemblMetazoa" id="CapteT214014">
    <property type="protein sequence ID" value="CapteP214014"/>
    <property type="gene ID" value="CapteG214014"/>
</dbReference>
<reference evidence="3" key="3">
    <citation type="submission" date="2015-06" db="UniProtKB">
        <authorList>
            <consortium name="EnsemblMetazoa"/>
        </authorList>
    </citation>
    <scope>IDENTIFICATION</scope>
</reference>
<sequence>MAASVQFVNWAIRAVCLASICTAVLLCLWFNPEDAPAPRLAEGRNPYSLHPGFTTQIDLQRNNSSKILDRENDYEFFRYPYTHANITEYGKRLPVSKWVLRKYQMPIKYLERLDSESVHQFVFVMACSADHFMESLDALATVQEQFPTHRIMYYDWGLEPWQAEKLESLCQVTYVPFNISSYPASKAQSGNAKFQAAKIFCIMDALVNNPGVFWIDAAARFFNSSGFTFLYQKVIRNGGFAFISKSANSAFAVTHPGMYAYLPTDLELQKKFGMSESGAILMYKTQKVFDNIIWWWFLCSLTADCITPTVNLDCEFSKDIMRTFAHCHHVDQSALSILVNILYKYNDREYNFEDDVKRHGESLPGRCHWQETTHREFGTQGTFMLPNTQLG</sequence>
<dbReference type="InterPro" id="IPR012444">
    <property type="entry name" value="DUF1647"/>
</dbReference>
<gene>
    <name evidence="2" type="ORF">CAPTEDRAFT_214014</name>
</gene>
<dbReference type="EMBL" id="AMQN01012933">
    <property type="status" value="NOT_ANNOTATED_CDS"/>
    <property type="molecule type" value="Genomic_DNA"/>
</dbReference>
<feature type="transmembrane region" description="Helical" evidence="1">
    <location>
        <begin position="12"/>
        <end position="31"/>
    </location>
</feature>
<dbReference type="Proteomes" id="UP000014760">
    <property type="component" value="Unassembled WGS sequence"/>
</dbReference>
<reference evidence="2 4" key="2">
    <citation type="journal article" date="2013" name="Nature">
        <title>Insights into bilaterian evolution from three spiralian genomes.</title>
        <authorList>
            <person name="Simakov O."/>
            <person name="Marletaz F."/>
            <person name="Cho S.J."/>
            <person name="Edsinger-Gonzales E."/>
            <person name="Havlak P."/>
            <person name="Hellsten U."/>
            <person name="Kuo D.H."/>
            <person name="Larsson T."/>
            <person name="Lv J."/>
            <person name="Arendt D."/>
            <person name="Savage R."/>
            <person name="Osoegawa K."/>
            <person name="de Jong P."/>
            <person name="Grimwood J."/>
            <person name="Chapman J.A."/>
            <person name="Shapiro H."/>
            <person name="Aerts A."/>
            <person name="Otillar R.P."/>
            <person name="Terry A.Y."/>
            <person name="Boore J.L."/>
            <person name="Grigoriev I.V."/>
            <person name="Lindberg D.R."/>
            <person name="Seaver E.C."/>
            <person name="Weisblat D.A."/>
            <person name="Putnam N.H."/>
            <person name="Rokhsar D.S."/>
        </authorList>
    </citation>
    <scope>NUCLEOTIDE SEQUENCE</scope>
    <source>
        <strain evidence="2 4">I ESC-2004</strain>
    </source>
</reference>
<organism evidence="2">
    <name type="scientific">Capitella teleta</name>
    <name type="common">Polychaete worm</name>
    <dbReference type="NCBI Taxonomy" id="283909"/>
    <lineage>
        <taxon>Eukaryota</taxon>
        <taxon>Metazoa</taxon>
        <taxon>Spiralia</taxon>
        <taxon>Lophotrochozoa</taxon>
        <taxon>Annelida</taxon>
        <taxon>Polychaeta</taxon>
        <taxon>Sedentaria</taxon>
        <taxon>Scolecida</taxon>
        <taxon>Capitellidae</taxon>
        <taxon>Capitella</taxon>
    </lineage>
</organism>
<dbReference type="EMBL" id="AMQN01012934">
    <property type="status" value="NOT_ANNOTATED_CDS"/>
    <property type="molecule type" value="Genomic_DNA"/>
</dbReference>
<evidence type="ECO:0000313" key="2">
    <source>
        <dbReference type="EMBL" id="ELT93143.1"/>
    </source>
</evidence>